<dbReference type="CDD" id="cd22233">
    <property type="entry name" value="RHH_CopAso-like"/>
    <property type="match status" value="1"/>
</dbReference>
<comment type="caution">
    <text evidence="7">The sequence shown here is derived from an EMBL/GenBank/DDBJ whole genome shotgun (WGS) entry which is preliminary data.</text>
</comment>
<evidence type="ECO:0000256" key="5">
    <source>
        <dbReference type="ARBA" id="ARBA00022971"/>
    </source>
</evidence>
<dbReference type="AlphaFoldDB" id="A0A255YUB7"/>
<proteinExistence type="inferred from homology"/>
<dbReference type="Pfam" id="PF05509">
    <property type="entry name" value="TraY"/>
    <property type="match status" value="1"/>
</dbReference>
<evidence type="ECO:0000313" key="8">
    <source>
        <dbReference type="Proteomes" id="UP000216998"/>
    </source>
</evidence>
<evidence type="ECO:0000256" key="1">
    <source>
        <dbReference type="ARBA" id="ARBA00004496"/>
    </source>
</evidence>
<keyword evidence="8" id="KW-1185">Reference proteome</keyword>
<keyword evidence="6" id="KW-0238">DNA-binding</keyword>
<name>A0A255YUB7_9PROT</name>
<evidence type="ECO:0000256" key="3">
    <source>
        <dbReference type="ARBA" id="ARBA00020541"/>
    </source>
</evidence>
<comment type="subcellular location">
    <subcellularLocation>
        <location evidence="1">Cytoplasm</location>
    </subcellularLocation>
</comment>
<dbReference type="OrthoDB" id="9812023at2"/>
<accession>A0A255YUB7</accession>
<protein>
    <recommendedName>
        <fullName evidence="3">Relaxosome protein TraY</fullName>
    </recommendedName>
</protein>
<keyword evidence="4" id="KW-0963">Cytoplasm</keyword>
<dbReference type="GO" id="GO:0005737">
    <property type="term" value="C:cytoplasm"/>
    <property type="evidence" value="ECO:0007669"/>
    <property type="project" value="UniProtKB-SubCell"/>
</dbReference>
<dbReference type="GO" id="GO:0003677">
    <property type="term" value="F:DNA binding"/>
    <property type="evidence" value="ECO:0007669"/>
    <property type="project" value="UniProtKB-KW"/>
</dbReference>
<comment type="similarity">
    <text evidence="2">Belongs to the TraY family.</text>
</comment>
<gene>
    <name evidence="7" type="ORF">CHU95_18965</name>
</gene>
<keyword evidence="5" id="KW-0184">Conjugation</keyword>
<organism evidence="7 8">
    <name type="scientific">Niveispirillum lacus</name>
    <dbReference type="NCBI Taxonomy" id="1981099"/>
    <lineage>
        <taxon>Bacteria</taxon>
        <taxon>Pseudomonadati</taxon>
        <taxon>Pseudomonadota</taxon>
        <taxon>Alphaproteobacteria</taxon>
        <taxon>Rhodospirillales</taxon>
        <taxon>Azospirillaceae</taxon>
        <taxon>Niveispirillum</taxon>
    </lineage>
</organism>
<dbReference type="InterPro" id="IPR010985">
    <property type="entry name" value="Ribbon_hlx_hlx"/>
</dbReference>
<sequence>MPVSVRLDADIEQRLDALARATGRTKASYIREALEEHLQDMEDAYLAQAELEAVRAGRSETVSLEILLKRHDAA</sequence>
<evidence type="ECO:0000256" key="2">
    <source>
        <dbReference type="ARBA" id="ARBA00007183"/>
    </source>
</evidence>
<dbReference type="EMBL" id="NOXU01000031">
    <property type="protein sequence ID" value="OYQ32827.1"/>
    <property type="molecule type" value="Genomic_DNA"/>
</dbReference>
<dbReference type="InterPro" id="IPR008876">
    <property type="entry name" value="TraY"/>
</dbReference>
<reference evidence="7 8" key="1">
    <citation type="submission" date="2017-07" db="EMBL/GenBank/DDBJ databases">
        <title>Niveispirillum cyanobacteriorum sp. nov., isolated from cyanobacterial aggregates in a eutrophic lake.</title>
        <authorList>
            <person name="Cai H."/>
        </authorList>
    </citation>
    <scope>NUCLEOTIDE SEQUENCE [LARGE SCALE GENOMIC DNA]</scope>
    <source>
        <strain evidence="8">TH1-14</strain>
    </source>
</reference>
<evidence type="ECO:0000313" key="7">
    <source>
        <dbReference type="EMBL" id="OYQ32827.1"/>
    </source>
</evidence>
<evidence type="ECO:0000256" key="4">
    <source>
        <dbReference type="ARBA" id="ARBA00022490"/>
    </source>
</evidence>
<dbReference type="Proteomes" id="UP000216998">
    <property type="component" value="Unassembled WGS sequence"/>
</dbReference>
<dbReference type="SUPFAM" id="SSF47598">
    <property type="entry name" value="Ribbon-helix-helix"/>
    <property type="match status" value="1"/>
</dbReference>
<evidence type="ECO:0000256" key="6">
    <source>
        <dbReference type="ARBA" id="ARBA00023125"/>
    </source>
</evidence>
<dbReference type="RefSeq" id="WP_094457860.1">
    <property type="nucleotide sequence ID" value="NZ_NOXU01000031.1"/>
</dbReference>
<dbReference type="GO" id="GO:0006355">
    <property type="term" value="P:regulation of DNA-templated transcription"/>
    <property type="evidence" value="ECO:0007669"/>
    <property type="project" value="InterPro"/>
</dbReference>